<gene>
    <name evidence="1" type="ORF">DPMN_103681</name>
</gene>
<dbReference type="AlphaFoldDB" id="A0A9D4K2G2"/>
<accession>A0A9D4K2G2</accession>
<dbReference type="EMBL" id="JAIWYP010000004">
    <property type="protein sequence ID" value="KAH3830437.1"/>
    <property type="molecule type" value="Genomic_DNA"/>
</dbReference>
<comment type="caution">
    <text evidence="1">The sequence shown here is derived from an EMBL/GenBank/DDBJ whole genome shotgun (WGS) entry which is preliminary data.</text>
</comment>
<reference evidence="1" key="1">
    <citation type="journal article" date="2019" name="bioRxiv">
        <title>The Genome of the Zebra Mussel, Dreissena polymorpha: A Resource for Invasive Species Research.</title>
        <authorList>
            <person name="McCartney M.A."/>
            <person name="Auch B."/>
            <person name="Kono T."/>
            <person name="Mallez S."/>
            <person name="Zhang Y."/>
            <person name="Obille A."/>
            <person name="Becker A."/>
            <person name="Abrahante J.E."/>
            <person name="Garbe J."/>
            <person name="Badalamenti J.P."/>
            <person name="Herman A."/>
            <person name="Mangelson H."/>
            <person name="Liachko I."/>
            <person name="Sullivan S."/>
            <person name="Sone E.D."/>
            <person name="Koren S."/>
            <person name="Silverstein K.A.T."/>
            <person name="Beckman K.B."/>
            <person name="Gohl D.M."/>
        </authorList>
    </citation>
    <scope>NUCLEOTIDE SEQUENCE</scope>
    <source>
        <strain evidence="1">Duluth1</strain>
        <tissue evidence="1">Whole animal</tissue>
    </source>
</reference>
<keyword evidence="2" id="KW-1185">Reference proteome</keyword>
<proteinExistence type="predicted"/>
<sequence length="94" mass="10781">MDDPGETEKSYSISLKDKLHIDESTFTVDKLPPNPAPELPPRRFENEYQHATKQTNNRAPRLPQVASYNQQCKPLKFLVWNVQGLCTKLSDPDI</sequence>
<name>A0A9D4K2G2_DREPO</name>
<dbReference type="Proteomes" id="UP000828390">
    <property type="component" value="Unassembled WGS sequence"/>
</dbReference>
<protein>
    <submittedName>
        <fullName evidence="1">Uncharacterized protein</fullName>
    </submittedName>
</protein>
<organism evidence="1 2">
    <name type="scientific">Dreissena polymorpha</name>
    <name type="common">Zebra mussel</name>
    <name type="synonym">Mytilus polymorpha</name>
    <dbReference type="NCBI Taxonomy" id="45954"/>
    <lineage>
        <taxon>Eukaryota</taxon>
        <taxon>Metazoa</taxon>
        <taxon>Spiralia</taxon>
        <taxon>Lophotrochozoa</taxon>
        <taxon>Mollusca</taxon>
        <taxon>Bivalvia</taxon>
        <taxon>Autobranchia</taxon>
        <taxon>Heteroconchia</taxon>
        <taxon>Euheterodonta</taxon>
        <taxon>Imparidentia</taxon>
        <taxon>Neoheterodontei</taxon>
        <taxon>Myida</taxon>
        <taxon>Dreissenoidea</taxon>
        <taxon>Dreissenidae</taxon>
        <taxon>Dreissena</taxon>
    </lineage>
</organism>
<reference evidence="1" key="2">
    <citation type="submission" date="2020-11" db="EMBL/GenBank/DDBJ databases">
        <authorList>
            <person name="McCartney M.A."/>
            <person name="Auch B."/>
            <person name="Kono T."/>
            <person name="Mallez S."/>
            <person name="Becker A."/>
            <person name="Gohl D.M."/>
            <person name="Silverstein K.A.T."/>
            <person name="Koren S."/>
            <person name="Bechman K.B."/>
            <person name="Herman A."/>
            <person name="Abrahante J.E."/>
            <person name="Garbe J."/>
        </authorList>
    </citation>
    <scope>NUCLEOTIDE SEQUENCE</scope>
    <source>
        <strain evidence="1">Duluth1</strain>
        <tissue evidence="1">Whole animal</tissue>
    </source>
</reference>
<evidence type="ECO:0000313" key="1">
    <source>
        <dbReference type="EMBL" id="KAH3830437.1"/>
    </source>
</evidence>
<evidence type="ECO:0000313" key="2">
    <source>
        <dbReference type="Proteomes" id="UP000828390"/>
    </source>
</evidence>